<keyword evidence="5" id="KW-0328">Glycosyltransferase</keyword>
<dbReference type="Proteomes" id="UP001298424">
    <property type="component" value="Unassembled WGS sequence"/>
</dbReference>
<dbReference type="InterPro" id="IPR027791">
    <property type="entry name" value="Galactosyl_T_C"/>
</dbReference>
<evidence type="ECO:0000256" key="1">
    <source>
        <dbReference type="ARBA" id="ARBA00022679"/>
    </source>
</evidence>
<comment type="similarity">
    <text evidence="2">Belongs to the glycosyltransferase 2 family. WaaE/KdtX subfamily.</text>
</comment>
<evidence type="ECO:0000256" key="2">
    <source>
        <dbReference type="ARBA" id="ARBA00038494"/>
    </source>
</evidence>
<evidence type="ECO:0000313" key="6">
    <source>
        <dbReference type="Proteomes" id="UP001298424"/>
    </source>
</evidence>
<protein>
    <submittedName>
        <fullName evidence="5">Glycosyltransferase</fullName>
        <ecNumber evidence="5">2.4.-.-</ecNumber>
    </submittedName>
</protein>
<gene>
    <name evidence="5" type="ORF">MB824_07640</name>
</gene>
<evidence type="ECO:0000259" key="4">
    <source>
        <dbReference type="Pfam" id="PF02709"/>
    </source>
</evidence>
<organism evidence="5 6">
    <name type="scientific">Kingella pumchi</name>
    <dbReference type="NCBI Taxonomy" id="2779506"/>
    <lineage>
        <taxon>Bacteria</taxon>
        <taxon>Pseudomonadati</taxon>
        <taxon>Pseudomonadota</taxon>
        <taxon>Betaproteobacteria</taxon>
        <taxon>Neisseriales</taxon>
        <taxon>Neisseriaceae</taxon>
        <taxon>Kingella</taxon>
    </lineage>
</organism>
<reference evidence="5 6" key="1">
    <citation type="submission" date="2022-02" db="EMBL/GenBank/DDBJ databases">
        <title>Genome sequence data of Kingella unionensis sp. nov. strain CICC 24913 (CCUG 75125).</title>
        <authorList>
            <person name="Xiao M."/>
        </authorList>
    </citation>
    <scope>NUCLEOTIDE SEQUENCE [LARGE SCALE GENOMIC DNA]</scope>
    <source>
        <strain evidence="5 6">CICC 24913</strain>
    </source>
</reference>
<feature type="domain" description="Galactosyltransferase C-terminal" evidence="4">
    <location>
        <begin position="426"/>
        <end position="485"/>
    </location>
</feature>
<dbReference type="SUPFAM" id="SSF53448">
    <property type="entry name" value="Nucleotide-diphospho-sugar transferases"/>
    <property type="match status" value="2"/>
</dbReference>
<accession>A0ABS9NNJ8</accession>
<comment type="caution">
    <text evidence="5">The sequence shown here is derived from an EMBL/GenBank/DDBJ whole genome shotgun (WGS) entry which is preliminary data.</text>
</comment>
<dbReference type="GO" id="GO:0016757">
    <property type="term" value="F:glycosyltransferase activity"/>
    <property type="evidence" value="ECO:0007669"/>
    <property type="project" value="UniProtKB-KW"/>
</dbReference>
<keyword evidence="1 5" id="KW-0808">Transferase</keyword>
<dbReference type="Pfam" id="PF02709">
    <property type="entry name" value="Glyco_transf_7C"/>
    <property type="match status" value="1"/>
</dbReference>
<dbReference type="RefSeq" id="WP_238747775.1">
    <property type="nucleotide sequence ID" value="NZ_JAKOOW010000026.1"/>
</dbReference>
<dbReference type="EC" id="2.4.-.-" evidence="5"/>
<dbReference type="Gene3D" id="3.90.550.10">
    <property type="entry name" value="Spore Coat Polysaccharide Biosynthesis Protein SpsA, Chain A"/>
    <property type="match status" value="2"/>
</dbReference>
<sequence>MQAPLPISVTMPVKNAEKYLAQSLAALSGFAEVIVLDNGSSDATMEIAAGFANVRLHQSPFIGFGPLKNLAASLAEHDWILNIDSDEIVLPELAAEIAALTLDENTVYSLPRLNHYCGRPIRSCGWSPDYVLRLYHRGRVRYNDRRVHESLALPENTAIVRLRQELLHYSFDGVSELVEKKVQRYTDLFAEQQQFKQRTALLSAIGHGAAAFVKSYLFRGGWRDGATGWVISAAQAQGSYYKYVKLAEANRRLSVSLIISVRSGADALAAVLQSVLAQQTAPDEVLLACAECDARTDAVVEQYRPLIPSLKLLRQPEKDGSRAEWLNRALLHSRCDYVLLADSETLLHPRFVADHKQAAKKGVLVQGAAGQLDQAATDAVLAQAANGSLSLPAWYRRGLTDAWHKRLRLCRIPLLAKLLIRRENRNLTGIRGCNMGFFREDAQRINGFNSDFVGWGREDSEFAARFFNAGGKRANLKFAAVAYHLWHHEASRQSLPENDRLLAQTLEGSLIRCENGMDRFAAEAVQNEKGSLK</sequence>
<evidence type="ECO:0000313" key="5">
    <source>
        <dbReference type="EMBL" id="MCG6504366.1"/>
    </source>
</evidence>
<keyword evidence="6" id="KW-1185">Reference proteome</keyword>
<dbReference type="Pfam" id="PF00535">
    <property type="entry name" value="Glycos_transf_2"/>
    <property type="match status" value="1"/>
</dbReference>
<name>A0ABS9NNJ8_9NEIS</name>
<dbReference type="InterPro" id="IPR001173">
    <property type="entry name" value="Glyco_trans_2-like"/>
</dbReference>
<dbReference type="InterPro" id="IPR029044">
    <property type="entry name" value="Nucleotide-diphossugar_trans"/>
</dbReference>
<dbReference type="Pfam" id="PF13641">
    <property type="entry name" value="Glyco_tranf_2_3"/>
    <property type="match status" value="1"/>
</dbReference>
<dbReference type="PANTHER" id="PTHR43630:SF2">
    <property type="entry name" value="GLYCOSYLTRANSFERASE"/>
    <property type="match status" value="1"/>
</dbReference>
<dbReference type="CDD" id="cd02511">
    <property type="entry name" value="Beta4Glucosyltransferase"/>
    <property type="match status" value="1"/>
</dbReference>
<proteinExistence type="inferred from homology"/>
<evidence type="ECO:0000259" key="3">
    <source>
        <dbReference type="Pfam" id="PF00535"/>
    </source>
</evidence>
<feature type="domain" description="Glycosyltransferase 2-like" evidence="3">
    <location>
        <begin position="8"/>
        <end position="108"/>
    </location>
</feature>
<dbReference type="EMBL" id="JAKOOW010000026">
    <property type="protein sequence ID" value="MCG6504366.1"/>
    <property type="molecule type" value="Genomic_DNA"/>
</dbReference>
<dbReference type="PANTHER" id="PTHR43630">
    <property type="entry name" value="POLY-BETA-1,6-N-ACETYL-D-GLUCOSAMINE SYNTHASE"/>
    <property type="match status" value="1"/>
</dbReference>